<dbReference type="EMBL" id="FWXB01000011">
    <property type="protein sequence ID" value="SMC13120.1"/>
    <property type="molecule type" value="Genomic_DNA"/>
</dbReference>
<keyword evidence="1" id="KW-0238">DNA-binding</keyword>
<dbReference type="Gene3D" id="1.10.150.130">
    <property type="match status" value="1"/>
</dbReference>
<gene>
    <name evidence="2" type="ORF">ROA7745_02954</name>
</gene>
<dbReference type="AlphaFoldDB" id="A0A1X7BUD4"/>
<evidence type="ECO:0000313" key="3">
    <source>
        <dbReference type="Proteomes" id="UP000193224"/>
    </source>
</evidence>
<accession>A0A1X7BUD4</accession>
<evidence type="ECO:0000256" key="1">
    <source>
        <dbReference type="ARBA" id="ARBA00023125"/>
    </source>
</evidence>
<name>A0A1X7BUD4_9RHOB</name>
<protein>
    <recommendedName>
        <fullName evidence="4">Core-binding (CB) domain-containing protein</fullName>
    </recommendedName>
</protein>
<dbReference type="GO" id="GO:0003677">
    <property type="term" value="F:DNA binding"/>
    <property type="evidence" value="ECO:0007669"/>
    <property type="project" value="UniProtKB-KW"/>
</dbReference>
<keyword evidence="3" id="KW-1185">Reference proteome</keyword>
<organism evidence="2 3">
    <name type="scientific">Roseovarius aestuarii</name>
    <dbReference type="NCBI Taxonomy" id="475083"/>
    <lineage>
        <taxon>Bacteria</taxon>
        <taxon>Pseudomonadati</taxon>
        <taxon>Pseudomonadota</taxon>
        <taxon>Alphaproteobacteria</taxon>
        <taxon>Rhodobacterales</taxon>
        <taxon>Roseobacteraceae</taxon>
        <taxon>Roseovarius</taxon>
    </lineage>
</organism>
<reference evidence="2 3" key="1">
    <citation type="submission" date="2017-03" db="EMBL/GenBank/DDBJ databases">
        <authorList>
            <person name="Afonso C.L."/>
            <person name="Miller P.J."/>
            <person name="Scott M.A."/>
            <person name="Spackman E."/>
            <person name="Goraichik I."/>
            <person name="Dimitrov K.M."/>
            <person name="Suarez D.L."/>
            <person name="Swayne D.E."/>
        </authorList>
    </citation>
    <scope>NUCLEOTIDE SEQUENCE [LARGE SCALE GENOMIC DNA]</scope>
    <source>
        <strain evidence="2 3">CECT 7745</strain>
    </source>
</reference>
<evidence type="ECO:0008006" key="4">
    <source>
        <dbReference type="Google" id="ProtNLM"/>
    </source>
</evidence>
<dbReference type="InterPro" id="IPR010998">
    <property type="entry name" value="Integrase_recombinase_N"/>
</dbReference>
<sequence>MQRRHVQTILAEKAETPTAASNLRKRLIQLMDFAITLDWRGDNPARATKPFRVGDEAPMVKNLKFSLPDTIIELIYIWKIGNRRLELQRQNSFSSVRMHSHQSSLDDYRLIAILSCC</sequence>
<proteinExistence type="predicted"/>
<evidence type="ECO:0000313" key="2">
    <source>
        <dbReference type="EMBL" id="SMC13120.1"/>
    </source>
</evidence>
<dbReference type="Proteomes" id="UP000193224">
    <property type="component" value="Unassembled WGS sequence"/>
</dbReference>